<keyword evidence="1" id="KW-1133">Transmembrane helix</keyword>
<dbReference type="GO" id="GO:0005975">
    <property type="term" value="P:carbohydrate metabolic process"/>
    <property type="evidence" value="ECO:0007669"/>
    <property type="project" value="InterPro"/>
</dbReference>
<dbReference type="PANTHER" id="PTHR10587">
    <property type="entry name" value="GLYCOSYL TRANSFERASE-RELATED"/>
    <property type="match status" value="1"/>
</dbReference>
<dbReference type="EMBL" id="CYZV01000001">
    <property type="protein sequence ID" value="CUN53735.1"/>
    <property type="molecule type" value="Genomic_DNA"/>
</dbReference>
<dbReference type="PROSITE" id="PS51677">
    <property type="entry name" value="NODB"/>
    <property type="match status" value="1"/>
</dbReference>
<evidence type="ECO:0000259" key="2">
    <source>
        <dbReference type="PROSITE" id="PS51677"/>
    </source>
</evidence>
<evidence type="ECO:0000256" key="1">
    <source>
        <dbReference type="SAM" id="Phobius"/>
    </source>
</evidence>
<name>A0A173XT57_9CLOT</name>
<reference evidence="3 4" key="1">
    <citation type="submission" date="2015-09" db="EMBL/GenBank/DDBJ databases">
        <authorList>
            <consortium name="Pathogen Informatics"/>
        </authorList>
    </citation>
    <scope>NUCLEOTIDE SEQUENCE [LARGE SCALE GENOMIC DNA]</scope>
    <source>
        <strain evidence="3 4">2789STDY5834855</strain>
    </source>
</reference>
<dbReference type="CDD" id="cd10944">
    <property type="entry name" value="CE4_SmPgdA_like"/>
    <property type="match status" value="1"/>
</dbReference>
<feature type="transmembrane region" description="Helical" evidence="1">
    <location>
        <begin position="36"/>
        <end position="54"/>
    </location>
</feature>
<dbReference type="SUPFAM" id="SSF88713">
    <property type="entry name" value="Glycoside hydrolase/deacetylase"/>
    <property type="match status" value="1"/>
</dbReference>
<protein>
    <submittedName>
        <fullName evidence="3">Polysaccharide deacetylase family protein</fullName>
    </submittedName>
</protein>
<proteinExistence type="predicted"/>
<dbReference type="Pfam" id="PF01522">
    <property type="entry name" value="Polysacc_deac_1"/>
    <property type="match status" value="1"/>
</dbReference>
<keyword evidence="1" id="KW-0812">Transmembrane</keyword>
<dbReference type="AlphaFoldDB" id="A0A173XT57"/>
<dbReference type="PANTHER" id="PTHR10587:SF125">
    <property type="entry name" value="POLYSACCHARIDE DEACETYLASE YHEN-RELATED"/>
    <property type="match status" value="1"/>
</dbReference>
<dbReference type="InterPro" id="IPR050248">
    <property type="entry name" value="Polysacc_deacetylase_ArnD"/>
</dbReference>
<keyword evidence="1" id="KW-0472">Membrane</keyword>
<evidence type="ECO:0000313" key="3">
    <source>
        <dbReference type="EMBL" id="CUN53735.1"/>
    </source>
</evidence>
<dbReference type="InterPro" id="IPR002509">
    <property type="entry name" value="NODB_dom"/>
</dbReference>
<evidence type="ECO:0000313" key="4">
    <source>
        <dbReference type="Proteomes" id="UP000095558"/>
    </source>
</evidence>
<dbReference type="Gene3D" id="3.20.20.370">
    <property type="entry name" value="Glycoside hydrolase/deacetylase"/>
    <property type="match status" value="1"/>
</dbReference>
<dbReference type="InterPro" id="IPR011330">
    <property type="entry name" value="Glyco_hydro/deAcase_b/a-brl"/>
</dbReference>
<accession>A0A173XT57</accession>
<feature type="domain" description="NodB homology" evidence="2">
    <location>
        <begin position="65"/>
        <end position="265"/>
    </location>
</feature>
<organism evidence="3 4">
    <name type="scientific">Clostridium disporicum</name>
    <dbReference type="NCBI Taxonomy" id="84024"/>
    <lineage>
        <taxon>Bacteria</taxon>
        <taxon>Bacillati</taxon>
        <taxon>Bacillota</taxon>
        <taxon>Clostridia</taxon>
        <taxon>Eubacteriales</taxon>
        <taxon>Clostridiaceae</taxon>
        <taxon>Clostridium</taxon>
    </lineage>
</organism>
<dbReference type="GO" id="GO:0016810">
    <property type="term" value="F:hydrolase activity, acting on carbon-nitrogen (but not peptide) bonds"/>
    <property type="evidence" value="ECO:0007669"/>
    <property type="project" value="InterPro"/>
</dbReference>
<dbReference type="OrthoDB" id="258610at2"/>
<gene>
    <name evidence="3" type="ORF">ERS852470_00161</name>
</gene>
<dbReference type="Proteomes" id="UP000095558">
    <property type="component" value="Unassembled WGS sequence"/>
</dbReference>
<dbReference type="RefSeq" id="WP_055274914.1">
    <property type="nucleotide sequence ID" value="NZ_CYZV01000001.1"/>
</dbReference>
<sequence length="268" mass="30866">MYNTNEKFKFNKIFNFNLVNKSKTTHKYGIYSLKKLTIFLSSFFIMINIFYYNLNCEVNSNPTEKIVYLTFDDGPSKNTELILDILKDNDVHATFFIISPYIEPHIKFVERAYKEGNAIGNHTADHEFQHIYTSEEAFFNNFEKQQKFIKETTGSDCTIFRFPGGSHNTIVANSRGKDFTKNITKKLNEQGINVYDWNVDSGDAKGNNIPAETLIQNVAKNIKDKEGNYKNPAIILMHDCMTKTTTVEALPGIIKLLKNEGYTFRTLK</sequence>